<keyword evidence="2" id="KW-1185">Reference proteome</keyword>
<name>A0A9D4CJB2_DREPO</name>
<accession>A0A9D4CJB2</accession>
<evidence type="ECO:0000313" key="1">
    <source>
        <dbReference type="EMBL" id="KAH3725345.1"/>
    </source>
</evidence>
<dbReference type="EMBL" id="JAIWYP010000012">
    <property type="protein sequence ID" value="KAH3725345.1"/>
    <property type="molecule type" value="Genomic_DNA"/>
</dbReference>
<gene>
    <name evidence="1" type="ORF">DPMN_051179</name>
</gene>
<dbReference type="Proteomes" id="UP000828390">
    <property type="component" value="Unassembled WGS sequence"/>
</dbReference>
<organism evidence="1 2">
    <name type="scientific">Dreissena polymorpha</name>
    <name type="common">Zebra mussel</name>
    <name type="synonym">Mytilus polymorpha</name>
    <dbReference type="NCBI Taxonomy" id="45954"/>
    <lineage>
        <taxon>Eukaryota</taxon>
        <taxon>Metazoa</taxon>
        <taxon>Spiralia</taxon>
        <taxon>Lophotrochozoa</taxon>
        <taxon>Mollusca</taxon>
        <taxon>Bivalvia</taxon>
        <taxon>Autobranchia</taxon>
        <taxon>Heteroconchia</taxon>
        <taxon>Euheterodonta</taxon>
        <taxon>Imparidentia</taxon>
        <taxon>Neoheterodontei</taxon>
        <taxon>Myida</taxon>
        <taxon>Dreissenoidea</taxon>
        <taxon>Dreissenidae</taxon>
        <taxon>Dreissena</taxon>
    </lineage>
</organism>
<reference evidence="1" key="2">
    <citation type="submission" date="2020-11" db="EMBL/GenBank/DDBJ databases">
        <authorList>
            <person name="McCartney M.A."/>
            <person name="Auch B."/>
            <person name="Kono T."/>
            <person name="Mallez S."/>
            <person name="Becker A."/>
            <person name="Gohl D.M."/>
            <person name="Silverstein K.A.T."/>
            <person name="Koren S."/>
            <person name="Bechman K.B."/>
            <person name="Herman A."/>
            <person name="Abrahante J.E."/>
            <person name="Garbe J."/>
        </authorList>
    </citation>
    <scope>NUCLEOTIDE SEQUENCE</scope>
    <source>
        <strain evidence="1">Duluth1</strain>
        <tissue evidence="1">Whole animal</tissue>
    </source>
</reference>
<comment type="caution">
    <text evidence="1">The sequence shown here is derived from an EMBL/GenBank/DDBJ whole genome shotgun (WGS) entry which is preliminary data.</text>
</comment>
<protein>
    <submittedName>
        <fullName evidence="1">Uncharacterized protein</fullName>
    </submittedName>
</protein>
<evidence type="ECO:0000313" key="2">
    <source>
        <dbReference type="Proteomes" id="UP000828390"/>
    </source>
</evidence>
<proteinExistence type="predicted"/>
<dbReference type="AlphaFoldDB" id="A0A9D4CJB2"/>
<sequence length="307" mass="34731">MGTKSTISASKVSDYENIVRSNIVDVELIGNRCEAVNSVNAETPNDLSEDQLHRLLGKLQESELQDIAALVNKDSVSYPLENPCLVAFTLAEEKRILYLQVLLIIVGRLDTALLMTDFAQKHCLVHLHQVANCVFTIVVFDDISDVEKHELLTVVRSWMPEAKIVLTKWVCQTWLQKVGLMKACTRCLQHMGSINSILKDYIRQRGIYMLHWLNDTREISVEMCDAGCEKCSTIDHHLPGILYTVREALNEFNTIKRNIKKTKEAQISHRVLPYSDAHAKGKRTINDFRSGVQKIVSPINCGPKCLT</sequence>
<reference evidence="1" key="1">
    <citation type="journal article" date="2019" name="bioRxiv">
        <title>The Genome of the Zebra Mussel, Dreissena polymorpha: A Resource for Invasive Species Research.</title>
        <authorList>
            <person name="McCartney M.A."/>
            <person name="Auch B."/>
            <person name="Kono T."/>
            <person name="Mallez S."/>
            <person name="Zhang Y."/>
            <person name="Obille A."/>
            <person name="Becker A."/>
            <person name="Abrahante J.E."/>
            <person name="Garbe J."/>
            <person name="Badalamenti J.P."/>
            <person name="Herman A."/>
            <person name="Mangelson H."/>
            <person name="Liachko I."/>
            <person name="Sullivan S."/>
            <person name="Sone E.D."/>
            <person name="Koren S."/>
            <person name="Silverstein K.A.T."/>
            <person name="Beckman K.B."/>
            <person name="Gohl D.M."/>
        </authorList>
    </citation>
    <scope>NUCLEOTIDE SEQUENCE</scope>
    <source>
        <strain evidence="1">Duluth1</strain>
        <tissue evidence="1">Whole animal</tissue>
    </source>
</reference>